<organism evidence="2 3">
    <name type="scientific">Brassica cretica</name>
    <name type="common">Mustard</name>
    <dbReference type="NCBI Taxonomy" id="69181"/>
    <lineage>
        <taxon>Eukaryota</taxon>
        <taxon>Viridiplantae</taxon>
        <taxon>Streptophyta</taxon>
        <taxon>Embryophyta</taxon>
        <taxon>Tracheophyta</taxon>
        <taxon>Spermatophyta</taxon>
        <taxon>Magnoliopsida</taxon>
        <taxon>eudicotyledons</taxon>
        <taxon>Gunneridae</taxon>
        <taxon>Pentapetalae</taxon>
        <taxon>rosids</taxon>
        <taxon>malvids</taxon>
        <taxon>Brassicales</taxon>
        <taxon>Brassicaceae</taxon>
        <taxon>Brassiceae</taxon>
        <taxon>Brassica</taxon>
    </lineage>
</organism>
<evidence type="ECO:0000256" key="1">
    <source>
        <dbReference type="SAM" id="MobiDB-lite"/>
    </source>
</evidence>
<feature type="region of interest" description="Disordered" evidence="1">
    <location>
        <begin position="53"/>
        <end position="73"/>
    </location>
</feature>
<feature type="region of interest" description="Disordered" evidence="1">
    <location>
        <begin position="1"/>
        <end position="25"/>
    </location>
</feature>
<evidence type="ECO:0000313" key="3">
    <source>
        <dbReference type="Proteomes" id="UP000712600"/>
    </source>
</evidence>
<dbReference type="EMBL" id="QGKX02001521">
    <property type="protein sequence ID" value="KAF3507076.1"/>
    <property type="molecule type" value="Genomic_DNA"/>
</dbReference>
<name>A0A8S9NTM4_BRACR</name>
<accession>A0A8S9NTM4</accession>
<reference evidence="2" key="1">
    <citation type="submission" date="2019-12" db="EMBL/GenBank/DDBJ databases">
        <title>Genome sequencing and annotation of Brassica cretica.</title>
        <authorList>
            <person name="Studholme D.J."/>
            <person name="Sarris P."/>
        </authorList>
    </citation>
    <scope>NUCLEOTIDE SEQUENCE</scope>
    <source>
        <strain evidence="2">PFS-109/04</strain>
        <tissue evidence="2">Leaf</tissue>
    </source>
</reference>
<sequence>MSDESQVTSQPSRCFGSHRLPESIPGQLEKKLQKRLESKPADVTGGLVNVARVKSRTTPSEEMERRRSRIPVG</sequence>
<protein>
    <submittedName>
        <fullName evidence="2">Uncharacterized protein</fullName>
    </submittedName>
</protein>
<gene>
    <name evidence="2" type="ORF">F2Q69_00000095</name>
</gene>
<proteinExistence type="predicted"/>
<feature type="compositionally biased region" description="Polar residues" evidence="1">
    <location>
        <begin position="1"/>
        <end position="12"/>
    </location>
</feature>
<evidence type="ECO:0000313" key="2">
    <source>
        <dbReference type="EMBL" id="KAF3507076.1"/>
    </source>
</evidence>
<comment type="caution">
    <text evidence="2">The sequence shown here is derived from an EMBL/GenBank/DDBJ whole genome shotgun (WGS) entry which is preliminary data.</text>
</comment>
<dbReference type="AlphaFoldDB" id="A0A8S9NTM4"/>
<dbReference type="Proteomes" id="UP000712600">
    <property type="component" value="Unassembled WGS sequence"/>
</dbReference>